<reference evidence="1" key="1">
    <citation type="submission" date="2011-11" db="EMBL/GenBank/DDBJ databases">
        <title>The Genome Sequence of Fusarium oxysporum PHW808.</title>
        <authorList>
            <consortium name="The Broad Institute Genome Sequencing Platform"/>
            <person name="Ma L.-J."/>
            <person name="Gale L.R."/>
            <person name="Schwartz D.C."/>
            <person name="Zhou S."/>
            <person name="Corby-Kistler H."/>
            <person name="Young S.K."/>
            <person name="Zeng Q."/>
            <person name="Gargeya S."/>
            <person name="Fitzgerald M."/>
            <person name="Haas B."/>
            <person name="Abouelleil A."/>
            <person name="Alvarado L."/>
            <person name="Arachchi H.M."/>
            <person name="Berlin A."/>
            <person name="Brown A."/>
            <person name="Chapman S.B."/>
            <person name="Chen Z."/>
            <person name="Dunbar C."/>
            <person name="Freedman E."/>
            <person name="Gearin G."/>
            <person name="Goldberg J."/>
            <person name="Griggs A."/>
            <person name="Gujja S."/>
            <person name="Heiman D."/>
            <person name="Howarth C."/>
            <person name="Larson L."/>
            <person name="Lui A."/>
            <person name="MacDonald P.J.P."/>
            <person name="Montmayeur A."/>
            <person name="Murphy C."/>
            <person name="Neiman D."/>
            <person name="Pearson M."/>
            <person name="Priest M."/>
            <person name="Roberts A."/>
            <person name="Saif S."/>
            <person name="Shea T."/>
            <person name="Shenoy N."/>
            <person name="Sisk P."/>
            <person name="Stolte C."/>
            <person name="Sykes S."/>
            <person name="Wortman J."/>
            <person name="Nusbaum C."/>
            <person name="Birren B."/>
        </authorList>
    </citation>
    <scope>NUCLEOTIDE SEQUENCE [LARGE SCALE GENOMIC DNA]</scope>
    <source>
        <strain evidence="1">54008</strain>
    </source>
</reference>
<accession>X0HEZ1</accession>
<dbReference type="AlphaFoldDB" id="X0HEZ1"/>
<name>X0HEZ1_FUSOX</name>
<protein>
    <submittedName>
        <fullName evidence="1">Uncharacterized protein</fullName>
    </submittedName>
</protein>
<dbReference type="EMBL" id="KK033198">
    <property type="protein sequence ID" value="EXL74698.1"/>
    <property type="molecule type" value="Genomic_DNA"/>
</dbReference>
<proteinExistence type="predicted"/>
<reference evidence="1" key="2">
    <citation type="submission" date="2014-03" db="EMBL/GenBank/DDBJ databases">
        <title>The Genome Annotation of Fusarium oxysporum PHW808.</title>
        <authorList>
            <consortium name="The Broad Institute Genomics Platform"/>
            <person name="Ma L.-J."/>
            <person name="Corby-Kistler H."/>
            <person name="Broz K."/>
            <person name="Gale L.R."/>
            <person name="Jonkers W."/>
            <person name="O'Donnell K."/>
            <person name="Ploetz R."/>
            <person name="Steinberg C."/>
            <person name="Schwartz D.C."/>
            <person name="VanEtten H."/>
            <person name="Zhou S."/>
            <person name="Young S.K."/>
            <person name="Zeng Q."/>
            <person name="Gargeya S."/>
            <person name="Fitzgerald M."/>
            <person name="Abouelleil A."/>
            <person name="Alvarado L."/>
            <person name="Chapman S.B."/>
            <person name="Gainer-Dewar J."/>
            <person name="Goldberg J."/>
            <person name="Griggs A."/>
            <person name="Gujja S."/>
            <person name="Hansen M."/>
            <person name="Howarth C."/>
            <person name="Imamovic A."/>
            <person name="Ireland A."/>
            <person name="Larimer J."/>
            <person name="McCowan C."/>
            <person name="Murphy C."/>
            <person name="Pearson M."/>
            <person name="Poon T.W."/>
            <person name="Priest M."/>
            <person name="Roberts A."/>
            <person name="Saif S."/>
            <person name="Shea T."/>
            <person name="Sykes S."/>
            <person name="Wortman J."/>
            <person name="Nusbaum C."/>
            <person name="Birren B."/>
        </authorList>
    </citation>
    <scope>NUCLEOTIDE SEQUENCE</scope>
    <source>
        <strain evidence="1">54008</strain>
    </source>
</reference>
<organism evidence="1">
    <name type="scientific">Fusarium oxysporum f. sp. conglutinans race 2 54008</name>
    <dbReference type="NCBI Taxonomy" id="1089457"/>
    <lineage>
        <taxon>Eukaryota</taxon>
        <taxon>Fungi</taxon>
        <taxon>Dikarya</taxon>
        <taxon>Ascomycota</taxon>
        <taxon>Pezizomycotina</taxon>
        <taxon>Sordariomycetes</taxon>
        <taxon>Hypocreomycetidae</taxon>
        <taxon>Hypocreales</taxon>
        <taxon>Nectriaceae</taxon>
        <taxon>Fusarium</taxon>
        <taxon>Fusarium oxysporum species complex</taxon>
    </lineage>
</organism>
<evidence type="ECO:0000313" key="1">
    <source>
        <dbReference type="EMBL" id="EXL74698.1"/>
    </source>
</evidence>
<dbReference type="HOGENOM" id="CLU_1627131_0_0_1"/>
<sequence length="163" mass="18138">MPSISPVLACQAINQPSDPHFSQAWHLDSISFLCPCFSKSATNFNSRARAAESVTVTLSSEGGIRCWFWLFFGFCFFVTWRGVKRPCSGPRRLTISINQCVSMECYPLSLPPQIDFHCKIHDIVTAKALFSFYGSCFTSADISSQPVPFIYVVFGLCRLTGAI</sequence>
<gene>
    <name evidence="1" type="ORF">FOPG_10295</name>
</gene>
<dbReference type="Proteomes" id="UP000030676">
    <property type="component" value="Unassembled WGS sequence"/>
</dbReference>